<evidence type="ECO:0000313" key="2">
    <source>
        <dbReference type="EMBL" id="UUI71018.1"/>
    </source>
</evidence>
<name>A0ABY5KRQ1_9CELL</name>
<organism evidence="2 3">
    <name type="scientific">Cellulomonas xiejunii</name>
    <dbReference type="NCBI Taxonomy" id="2968083"/>
    <lineage>
        <taxon>Bacteria</taxon>
        <taxon>Bacillati</taxon>
        <taxon>Actinomycetota</taxon>
        <taxon>Actinomycetes</taxon>
        <taxon>Micrococcales</taxon>
        <taxon>Cellulomonadaceae</taxon>
        <taxon>Cellulomonas</taxon>
    </lineage>
</organism>
<protein>
    <recommendedName>
        <fullName evidence="4">Secreted protein</fullName>
    </recommendedName>
</protein>
<evidence type="ECO:0000256" key="1">
    <source>
        <dbReference type="SAM" id="MobiDB-lite"/>
    </source>
</evidence>
<evidence type="ECO:0000313" key="3">
    <source>
        <dbReference type="Proteomes" id="UP001316384"/>
    </source>
</evidence>
<sequence length="159" mass="16877">MSADVAAGPDAGTPGSVPHPGTGPVPVPSGGTGLQTEFWFELPVGFEDDHGRVHRQGTMRLARARDEITPLRDPRVRDNEAYLTVLLLARTVTRLGDLPAVTTGVIEGLFTPDLAFLQDLYRQVNAEGTTSTAVTCPACREEFAVDLHGGRSGGAPGEW</sequence>
<keyword evidence="3" id="KW-1185">Reference proteome</keyword>
<evidence type="ECO:0008006" key="4">
    <source>
        <dbReference type="Google" id="ProtNLM"/>
    </source>
</evidence>
<proteinExistence type="predicted"/>
<reference evidence="2 3" key="1">
    <citation type="submission" date="2022-07" db="EMBL/GenBank/DDBJ databases">
        <title>Novel species in genus cellulomonas.</title>
        <authorList>
            <person name="Ye L."/>
        </authorList>
    </citation>
    <scope>NUCLEOTIDE SEQUENCE [LARGE SCALE GENOMIC DNA]</scope>
    <source>
        <strain evidence="3">zg-B89</strain>
    </source>
</reference>
<dbReference type="Proteomes" id="UP001316384">
    <property type="component" value="Chromosome"/>
</dbReference>
<dbReference type="RefSeq" id="WP_227576353.1">
    <property type="nucleotide sequence ID" value="NZ_CP101987.1"/>
</dbReference>
<feature type="region of interest" description="Disordered" evidence="1">
    <location>
        <begin position="1"/>
        <end position="32"/>
    </location>
</feature>
<dbReference type="EMBL" id="CP101987">
    <property type="protein sequence ID" value="UUI71018.1"/>
    <property type="molecule type" value="Genomic_DNA"/>
</dbReference>
<accession>A0ABY5KRQ1</accession>
<gene>
    <name evidence="2" type="ORF">NP048_14630</name>
</gene>